<reference evidence="3 4" key="1">
    <citation type="submission" date="2017-06" db="EMBL/GenBank/DDBJ databases">
        <title>Cmopartive genomic analysis of Ambrosia Fusariam Clade fungi.</title>
        <authorList>
            <person name="Stajich J.E."/>
            <person name="Carrillo J."/>
            <person name="Kijimoto T."/>
            <person name="Eskalen A."/>
            <person name="O'Donnell K."/>
            <person name="Kasson M."/>
        </authorList>
    </citation>
    <scope>NUCLEOTIDE SEQUENCE [LARGE SCALE GENOMIC DNA]</scope>
    <source>
        <strain evidence="3 4">NRRL 20438</strain>
    </source>
</reference>
<organism evidence="3 4">
    <name type="scientific">Fusarium ambrosium</name>
    <dbReference type="NCBI Taxonomy" id="131363"/>
    <lineage>
        <taxon>Eukaryota</taxon>
        <taxon>Fungi</taxon>
        <taxon>Dikarya</taxon>
        <taxon>Ascomycota</taxon>
        <taxon>Pezizomycotina</taxon>
        <taxon>Sordariomycetes</taxon>
        <taxon>Hypocreomycetidae</taxon>
        <taxon>Hypocreales</taxon>
        <taxon>Nectriaceae</taxon>
        <taxon>Fusarium</taxon>
        <taxon>Fusarium solani species complex</taxon>
    </lineage>
</organism>
<dbReference type="EMBL" id="NIZV01000083">
    <property type="protein sequence ID" value="RSM10885.1"/>
    <property type="molecule type" value="Genomic_DNA"/>
</dbReference>
<evidence type="ECO:0000313" key="4">
    <source>
        <dbReference type="Proteomes" id="UP000288429"/>
    </source>
</evidence>
<sequence length="510" mass="55943">MPAPTGDTQFAMSLSAVNTTSSNEVEENTRSDHNTTASLSDDEICMALALGEAAEAVRLQVAAASRTIYGTTKQWPWEWVGLSPPKYWKLYMVQDLALVLQHVARDTPGFHGPGNKPTFEDVKMFMRRCAASRGKLAPLKGSDISGAMWHFGASGNASVFATQEKKHAPGERSQADRGKEQDQEQVGSLIAIGKQHNDTQDTGNQCEKDISCQANKGSKATASPLSKANSPGSVVIPEKMVKLKALNADHSAPSPSASSKKRSHMETASSGRASAPQDRPAKRGHLSTDEPTADPDLSAPTVKDPAADMTKDTDLATLQNVVKRRRVKSSLEYTTLKKKVDVFQGELKIRKSFVEAGTILTMESRSKLAECEKAFENAVNDLEKVRRTIEDYSANKDLLGTLGFATRELVAEDHKRTLWQMEGKRVSAGVRLKTQRRKVEAEREEAKKRIEEDETKLVKMKADLELAHTESDRWGCIENLTVMKAVDLKRVVAGLEKEGVVLLECPEKQG</sequence>
<feature type="region of interest" description="Disordered" evidence="2">
    <location>
        <begin position="18"/>
        <end position="37"/>
    </location>
</feature>
<feature type="region of interest" description="Disordered" evidence="2">
    <location>
        <begin position="164"/>
        <end position="185"/>
    </location>
</feature>
<protein>
    <submittedName>
        <fullName evidence="3">Uncharacterized protein</fullName>
    </submittedName>
</protein>
<comment type="caution">
    <text evidence="3">The sequence shown here is derived from an EMBL/GenBank/DDBJ whole genome shotgun (WGS) entry which is preliminary data.</text>
</comment>
<gene>
    <name evidence="3" type="ORF">CDV31_007013</name>
</gene>
<dbReference type="Proteomes" id="UP000288429">
    <property type="component" value="Unassembled WGS sequence"/>
</dbReference>
<keyword evidence="1" id="KW-0175">Coiled coil</keyword>
<feature type="coiled-coil region" evidence="1">
    <location>
        <begin position="429"/>
        <end position="463"/>
    </location>
</feature>
<feature type="compositionally biased region" description="Basic and acidic residues" evidence="2">
    <location>
        <begin position="164"/>
        <end position="182"/>
    </location>
</feature>
<keyword evidence="4" id="KW-1185">Reference proteome</keyword>
<accession>A0A428U9C1</accession>
<proteinExistence type="predicted"/>
<evidence type="ECO:0000256" key="2">
    <source>
        <dbReference type="SAM" id="MobiDB-lite"/>
    </source>
</evidence>
<evidence type="ECO:0000313" key="3">
    <source>
        <dbReference type="EMBL" id="RSM10885.1"/>
    </source>
</evidence>
<feature type="coiled-coil region" evidence="1">
    <location>
        <begin position="368"/>
        <end position="395"/>
    </location>
</feature>
<feature type="region of interest" description="Disordered" evidence="2">
    <location>
        <begin position="248"/>
        <end position="311"/>
    </location>
</feature>
<dbReference type="AlphaFoldDB" id="A0A428U9C1"/>
<evidence type="ECO:0000256" key="1">
    <source>
        <dbReference type="SAM" id="Coils"/>
    </source>
</evidence>
<name>A0A428U9C1_9HYPO</name>